<keyword evidence="2" id="KW-0813">Transport</keyword>
<dbReference type="GO" id="GO:0016020">
    <property type="term" value="C:membrane"/>
    <property type="evidence" value="ECO:0007669"/>
    <property type="project" value="TreeGrafter"/>
</dbReference>
<feature type="region of interest" description="Disordered" evidence="6">
    <location>
        <begin position="757"/>
        <end position="785"/>
    </location>
</feature>
<dbReference type="PANTHER" id="PTHR12894:SF27">
    <property type="entry name" value="TRANSFORMING GROWTH FACTOR-BETA RECEPTOR-ASSOCIATED PROTEIN 1"/>
    <property type="match status" value="1"/>
</dbReference>
<keyword evidence="9" id="KW-1185">Reference proteome</keyword>
<feature type="region of interest" description="Disordered" evidence="6">
    <location>
        <begin position="951"/>
        <end position="971"/>
    </location>
</feature>
<dbReference type="PROSITE" id="PS50236">
    <property type="entry name" value="CHCR"/>
    <property type="match status" value="1"/>
</dbReference>
<dbReference type="GO" id="GO:0006886">
    <property type="term" value="P:intracellular protein transport"/>
    <property type="evidence" value="ECO:0007669"/>
    <property type="project" value="UniProtKB-UniRule"/>
</dbReference>
<organism evidence="8 9">
    <name type="scientific">Symbiochloris irregularis</name>
    <dbReference type="NCBI Taxonomy" id="706552"/>
    <lineage>
        <taxon>Eukaryota</taxon>
        <taxon>Viridiplantae</taxon>
        <taxon>Chlorophyta</taxon>
        <taxon>core chlorophytes</taxon>
        <taxon>Trebouxiophyceae</taxon>
        <taxon>Trebouxiales</taxon>
        <taxon>Trebouxiaceae</taxon>
        <taxon>Symbiochloris</taxon>
    </lineage>
</organism>
<proteinExistence type="predicted"/>
<protein>
    <recommendedName>
        <fullName evidence="7">CNH domain-containing protein</fullName>
    </recommendedName>
</protein>
<dbReference type="InterPro" id="IPR000547">
    <property type="entry name" value="Clathrin_H-chain/VPS_repeat"/>
</dbReference>
<feature type="repeat" description="CHCR" evidence="5">
    <location>
        <begin position="595"/>
        <end position="779"/>
    </location>
</feature>
<dbReference type="Pfam" id="PF10367">
    <property type="entry name" value="zf-Vps39_C"/>
    <property type="match status" value="1"/>
</dbReference>
<evidence type="ECO:0000259" key="7">
    <source>
        <dbReference type="PROSITE" id="PS50219"/>
    </source>
</evidence>
<comment type="caution">
    <text evidence="8">The sequence shown here is derived from an EMBL/GenBank/DDBJ whole genome shotgun (WGS) entry which is preliminary data.</text>
</comment>
<evidence type="ECO:0000256" key="3">
    <source>
        <dbReference type="ARBA" id="ARBA00022490"/>
    </source>
</evidence>
<dbReference type="GO" id="GO:0005737">
    <property type="term" value="C:cytoplasm"/>
    <property type="evidence" value="ECO:0007669"/>
    <property type="project" value="UniProtKB-SubCell"/>
</dbReference>
<feature type="domain" description="CNH" evidence="7">
    <location>
        <begin position="18"/>
        <end position="279"/>
    </location>
</feature>
<dbReference type="GO" id="GO:0034058">
    <property type="term" value="P:endosomal vesicle fusion"/>
    <property type="evidence" value="ECO:0007669"/>
    <property type="project" value="TreeGrafter"/>
</dbReference>
<feature type="compositionally biased region" description="Basic and acidic residues" evidence="6">
    <location>
        <begin position="676"/>
        <end position="685"/>
    </location>
</feature>
<feature type="region of interest" description="Disordered" evidence="6">
    <location>
        <begin position="428"/>
        <end position="457"/>
    </location>
</feature>
<evidence type="ECO:0000256" key="5">
    <source>
        <dbReference type="PROSITE-ProRule" id="PRU01006"/>
    </source>
</evidence>
<name>A0AAW1PYT1_9CHLO</name>
<feature type="region of interest" description="Disordered" evidence="6">
    <location>
        <begin position="656"/>
        <end position="691"/>
    </location>
</feature>
<dbReference type="InterPro" id="IPR032914">
    <property type="entry name" value="Vam6/VPS39/TRAP1"/>
</dbReference>
<dbReference type="EMBL" id="JALJOQ010000001">
    <property type="protein sequence ID" value="KAK9814980.1"/>
    <property type="molecule type" value="Genomic_DNA"/>
</dbReference>
<dbReference type="GO" id="GO:0006914">
    <property type="term" value="P:autophagy"/>
    <property type="evidence" value="ECO:0007669"/>
    <property type="project" value="TreeGrafter"/>
</dbReference>
<dbReference type="PROSITE" id="PS50219">
    <property type="entry name" value="CNH"/>
    <property type="match status" value="1"/>
</dbReference>
<dbReference type="PANTHER" id="PTHR12894">
    <property type="entry name" value="CNH DOMAIN CONTAINING"/>
    <property type="match status" value="1"/>
</dbReference>
<dbReference type="Proteomes" id="UP001465755">
    <property type="component" value="Unassembled WGS sequence"/>
</dbReference>
<dbReference type="InterPro" id="IPR019453">
    <property type="entry name" value="VPS39/TGFA1_Znf"/>
</dbReference>
<accession>A0AAW1PYT1</accession>
<gene>
    <name evidence="8" type="ORF">WJX73_003827</name>
</gene>
<dbReference type="Pfam" id="PF10366">
    <property type="entry name" value="Vps39_1"/>
    <property type="match status" value="1"/>
</dbReference>
<evidence type="ECO:0000256" key="4">
    <source>
        <dbReference type="ARBA" id="ARBA00022927"/>
    </source>
</evidence>
<dbReference type="AlphaFoldDB" id="A0AAW1PYT1"/>
<keyword evidence="3" id="KW-0963">Cytoplasm</keyword>
<dbReference type="Pfam" id="PF00780">
    <property type="entry name" value="CNH"/>
    <property type="match status" value="1"/>
</dbReference>
<feature type="compositionally biased region" description="Low complexity" evidence="6">
    <location>
        <begin position="773"/>
        <end position="785"/>
    </location>
</feature>
<sequence length="971" mass="105025">MALSFQAYSIQPVLDNFQKKVEALESVSEGLLLGLADGTLLLLKPDPLEPQGKWQVSQTFRNVCKRTSTQLQIWSARALLLVIAEEGLNAYHYPSVKLACQAGRSRGVHKFVLDEQRNMLCLAVKKRLMLFHHSGNEFIELKDFSLPDTPVALQWVGDSICVGFKREYALVHAGTGAITEMFSVGRASGPCMVTLSKNELLVSKDNVAVIVGPDGRTTRKAGITWSDTPSAMVIARPHALAVLPAHVEVRSAQRESRHGLAQVLSIRDVGPIAASQGADGSVFMALLGDGSIRRLSPTPYDRQARSLAAADEYAEALNMAALMPRDQAQERTALTDELHIQYGHHLFGQDDFEGAYSQLALCSYANPVILLRLFPSLTSEALLDPLLPSLADLQLPESTEPNGSAREQAVSALLPYLMSHRSRLAAMQSQDSTGSLASHEAGSEPTAPSAPDSATRLTPAMRPAAGCAVDTAILKAMLVMSDSGALLRFVQRPNMVDLEEGSQALRQAGRYSELVALLQSRGLHEAAMELLQALSQAPEQLDVPPQGASAELKGVTGAWAAVRYLVEVGAPAMDCIKLHVRWILQADTEAALEMFMQMQPPLEPSYVMPILAAQDASLCAHYLEAALRNGIASAAAYDTELAHLYLRLALDKEPQQLKGDSSSGDKDASPSSVHISAEEASRRLNELASTSEHVDPHKLLNLLPANGLPHLRAVLLERLGRHQEALRVYVHTMHDSRLAEAYCDRLYDAAVEARRQSNSTAGTSAPAANGRTSRPGSASGSAPAAKWAGLEEDPSFRMYMALIQVYLEGGHSGHKEHPAQQQQQPDSAAWGEVARLLSRKHDRIDPLQALGLLPDQVSLKVVLPFLEGALRAAGEQQRNAAVVKSLCRAENLHLREDITRSKQRSVTVTQERACHICHKRIANAAFVAFPEGGLAHYSCYKRDTGRASGGYIASRPGSAHGSSPPVYDISG</sequence>
<comment type="subcellular location">
    <subcellularLocation>
        <location evidence="1">Cytoplasm</location>
    </subcellularLocation>
</comment>
<evidence type="ECO:0000313" key="9">
    <source>
        <dbReference type="Proteomes" id="UP001465755"/>
    </source>
</evidence>
<reference evidence="8 9" key="1">
    <citation type="journal article" date="2024" name="Nat. Commun.">
        <title>Phylogenomics reveals the evolutionary origins of lichenization in chlorophyte algae.</title>
        <authorList>
            <person name="Puginier C."/>
            <person name="Libourel C."/>
            <person name="Otte J."/>
            <person name="Skaloud P."/>
            <person name="Haon M."/>
            <person name="Grisel S."/>
            <person name="Petersen M."/>
            <person name="Berrin J.G."/>
            <person name="Delaux P.M."/>
            <person name="Dal Grande F."/>
            <person name="Keller J."/>
        </authorList>
    </citation>
    <scope>NUCLEOTIDE SEQUENCE [LARGE SCALE GENOMIC DNA]</scope>
    <source>
        <strain evidence="8 9">SAG 2036</strain>
    </source>
</reference>
<evidence type="ECO:0000256" key="1">
    <source>
        <dbReference type="ARBA" id="ARBA00004496"/>
    </source>
</evidence>
<evidence type="ECO:0000313" key="8">
    <source>
        <dbReference type="EMBL" id="KAK9814980.1"/>
    </source>
</evidence>
<dbReference type="InterPro" id="IPR019452">
    <property type="entry name" value="VPS39/TGF_beta_rcpt-assoc_1"/>
</dbReference>
<evidence type="ECO:0000256" key="2">
    <source>
        <dbReference type="ARBA" id="ARBA00022448"/>
    </source>
</evidence>
<dbReference type="InterPro" id="IPR001180">
    <property type="entry name" value="CNH_dom"/>
</dbReference>
<evidence type="ECO:0000256" key="6">
    <source>
        <dbReference type="SAM" id="MobiDB-lite"/>
    </source>
</evidence>
<keyword evidence="4" id="KW-0653">Protein transport</keyword>